<organism evidence="1 2">
    <name type="scientific">Sporisorium scitamineum</name>
    <dbReference type="NCBI Taxonomy" id="49012"/>
    <lineage>
        <taxon>Eukaryota</taxon>
        <taxon>Fungi</taxon>
        <taxon>Dikarya</taxon>
        <taxon>Basidiomycota</taxon>
        <taxon>Ustilaginomycotina</taxon>
        <taxon>Ustilaginomycetes</taxon>
        <taxon>Ustilaginales</taxon>
        <taxon>Ustilaginaceae</taxon>
        <taxon>Sporisorium</taxon>
    </lineage>
</organism>
<dbReference type="InterPro" id="IPR036691">
    <property type="entry name" value="Endo/exonu/phosph_ase_sf"/>
</dbReference>
<keyword evidence="2" id="KW-1185">Reference proteome</keyword>
<reference evidence="2" key="1">
    <citation type="submission" date="2014-06" db="EMBL/GenBank/DDBJ databases">
        <authorList>
            <person name="Berkman P.J."/>
        </authorList>
    </citation>
    <scope>NUCLEOTIDE SEQUENCE [LARGE SCALE GENOMIC DNA]</scope>
</reference>
<dbReference type="SUPFAM" id="SSF56219">
    <property type="entry name" value="DNase I-like"/>
    <property type="match status" value="1"/>
</dbReference>
<evidence type="ECO:0008006" key="3">
    <source>
        <dbReference type="Google" id="ProtNLM"/>
    </source>
</evidence>
<gene>
    <name evidence="1" type="primary">SSCI54510.1</name>
</gene>
<evidence type="ECO:0000313" key="1">
    <source>
        <dbReference type="EMBL" id="CDW98415.1"/>
    </source>
</evidence>
<sequence length="140" mass="16609">MEERQEQYKIEAWCLQEWRSYRNAITLEWVEDQFHYGERLYAGYNTAIVVVNREWQIIGETRHAERASRITVQIPGNSKPWTILNVYLPATVQGRKQFFEVPSFARDLLLDDLDAEALQQTIVLGDFNEIQSVYRHLYPD</sequence>
<dbReference type="Gene3D" id="3.60.10.10">
    <property type="entry name" value="Endonuclease/exonuclease/phosphatase"/>
    <property type="match status" value="1"/>
</dbReference>
<dbReference type="Proteomes" id="UP000242770">
    <property type="component" value="Unassembled WGS sequence"/>
</dbReference>
<accession>A0A0F7SBS4</accession>
<protein>
    <recommendedName>
        <fullName evidence="3">Endonuclease/exonuclease/phosphatase domain-containing protein</fullName>
    </recommendedName>
</protein>
<evidence type="ECO:0000313" key="2">
    <source>
        <dbReference type="Proteomes" id="UP000242770"/>
    </source>
</evidence>
<name>A0A0F7SBS4_9BASI</name>
<dbReference type="AlphaFoldDB" id="A0A0F7SBS4"/>
<proteinExistence type="predicted"/>
<dbReference type="EMBL" id="CCFA01003260">
    <property type="protein sequence ID" value="CDW98415.1"/>
    <property type="molecule type" value="Genomic_DNA"/>
</dbReference>